<feature type="transmembrane region" description="Helical" evidence="3">
    <location>
        <begin position="439"/>
        <end position="459"/>
    </location>
</feature>
<dbReference type="InterPro" id="IPR051361">
    <property type="entry name" value="ThrE/Ser_Exporter"/>
</dbReference>
<dbReference type="AlphaFoldDB" id="A0AAN8EK44"/>
<feature type="transmembrane region" description="Helical" evidence="3">
    <location>
        <begin position="582"/>
        <end position="601"/>
    </location>
</feature>
<feature type="domain" description="Threonine/serine exporter-like N-terminal" evidence="4">
    <location>
        <begin position="307"/>
        <end position="552"/>
    </location>
</feature>
<dbReference type="EMBL" id="JAKLMC020000043">
    <property type="protein sequence ID" value="KAK5948781.1"/>
    <property type="molecule type" value="Genomic_DNA"/>
</dbReference>
<proteinExistence type="inferred from homology"/>
<feature type="transmembrane region" description="Helical" evidence="3">
    <location>
        <begin position="663"/>
        <end position="685"/>
    </location>
</feature>
<dbReference type="InterPro" id="IPR010619">
    <property type="entry name" value="ThrE-like_N"/>
</dbReference>
<feature type="transmembrane region" description="Helical" evidence="3">
    <location>
        <begin position="730"/>
        <end position="757"/>
    </location>
</feature>
<dbReference type="Proteomes" id="UP001316803">
    <property type="component" value="Unassembled WGS sequence"/>
</dbReference>
<keyword evidence="3" id="KW-0812">Transmembrane</keyword>
<feature type="compositionally biased region" description="Low complexity" evidence="2">
    <location>
        <begin position="179"/>
        <end position="190"/>
    </location>
</feature>
<accession>A0AAN8EK44</accession>
<feature type="transmembrane region" description="Helical" evidence="3">
    <location>
        <begin position="498"/>
        <end position="520"/>
    </location>
</feature>
<feature type="transmembrane region" description="Helical" evidence="3">
    <location>
        <begin position="633"/>
        <end position="651"/>
    </location>
</feature>
<reference evidence="5 6" key="1">
    <citation type="submission" date="2022-12" db="EMBL/GenBank/DDBJ databases">
        <title>Genomic features and morphological characterization of a novel Knufia sp. strain isolated from spacecraft assembly facility.</title>
        <authorList>
            <person name="Teixeira M."/>
            <person name="Chander A.M."/>
            <person name="Stajich J.E."/>
            <person name="Venkateswaran K."/>
        </authorList>
    </citation>
    <scope>NUCLEOTIDE SEQUENCE [LARGE SCALE GENOMIC DNA]</scope>
    <source>
        <strain evidence="5 6">FJI-L2-BK-P2</strain>
    </source>
</reference>
<keyword evidence="3" id="KW-0472">Membrane</keyword>
<dbReference type="PANTHER" id="PTHR31082">
    <property type="entry name" value="PHEROMONE-REGULATED MEMBRANE PROTEIN 10"/>
    <property type="match status" value="1"/>
</dbReference>
<dbReference type="PANTHER" id="PTHR31082:SF4">
    <property type="entry name" value="PHEROMONE-REGULATED MEMBRANE PROTEIN 10"/>
    <property type="match status" value="1"/>
</dbReference>
<evidence type="ECO:0000256" key="2">
    <source>
        <dbReference type="SAM" id="MobiDB-lite"/>
    </source>
</evidence>
<keyword evidence="6" id="KW-1185">Reference proteome</keyword>
<sequence length="771" mass="85264">MTAEDDEIQRAPEGTLNVPSDSRRRLYSWSSYLDSSPIQFRTPSYTKEKCEAPRLKQGNFGDGSTPDVEKQEQLGDQQALSRSPSPRCLPSLTTAMYDGADITPGILRSEEQHNTLGRCRHRDNRHHQIIDTTCVDKLGRKANLRDEYDLQSAATLVASPTSQALFDKYGNHFGPGRHSTSSDSSYSSHGSDVDENPLSTNRLIRYYTGLDDPDDEILTRRISRFSTAANPWQLEEGPLETRHPLQAHATPEKSRQGSAPPPYRQGNRKGSHGLPEYFQSYAKACLKAEGRRRRSRRESDVLEKNVYMLKLCKAFLLFGVQAHRLEEYLHITAAYLELTAEFQYVPHCMFVVLTNPFSERNEIHLLKESTSVDLGKLEDIYSVYESVIEHEADLQVAIRRLDSVIRRRKTYQNLLLTLLHGLAAMCAGTFAFSARPIDFPALFLFGCLLAILQLVVLGTPIRNSHILEVLTSIIVPFSARGLGSIYDPAGDSYLCFSGITQGTIALILPGHIILAATHEIQNRAVVSGSVKMIYAILYTLFLGFGILIGTSLFGFIDSNAVNATTCKLPEYWDTAGPNRWRATYAQFVWVPVFALAISIMHQAKIKHLPAMVIIATCGHQAFYWSLYRFAQNLQFAGMIAAFASGLLANIYARFAGCLASTILLPAVLVHIPNALAASGSLVAGVDTADAIVTNSTYWIDASMQQRGPGEYGRLMVRDFTAKGPSGSTGLIVTAGFGMAQATIGITVGLFLSAFVVYPFMRRRGGRGFLAF</sequence>
<feature type="region of interest" description="Disordered" evidence="2">
    <location>
        <begin position="247"/>
        <end position="274"/>
    </location>
</feature>
<feature type="region of interest" description="Disordered" evidence="2">
    <location>
        <begin position="1"/>
        <end position="21"/>
    </location>
</feature>
<organism evidence="5 6">
    <name type="scientific">Knufia fluminis</name>
    <dbReference type="NCBI Taxonomy" id="191047"/>
    <lineage>
        <taxon>Eukaryota</taxon>
        <taxon>Fungi</taxon>
        <taxon>Dikarya</taxon>
        <taxon>Ascomycota</taxon>
        <taxon>Pezizomycotina</taxon>
        <taxon>Eurotiomycetes</taxon>
        <taxon>Chaetothyriomycetidae</taxon>
        <taxon>Chaetothyriales</taxon>
        <taxon>Trichomeriaceae</taxon>
        <taxon>Knufia</taxon>
    </lineage>
</organism>
<name>A0AAN8EK44_9EURO</name>
<protein>
    <submittedName>
        <fullName evidence="5">Pheromone-regulated protein prm10</fullName>
    </submittedName>
</protein>
<dbReference type="GO" id="GO:0022857">
    <property type="term" value="F:transmembrane transporter activity"/>
    <property type="evidence" value="ECO:0007669"/>
    <property type="project" value="InterPro"/>
</dbReference>
<feature type="transmembrane region" description="Helical" evidence="3">
    <location>
        <begin position="608"/>
        <end position="627"/>
    </location>
</feature>
<keyword evidence="3" id="KW-1133">Transmembrane helix</keyword>
<evidence type="ECO:0000256" key="3">
    <source>
        <dbReference type="SAM" id="Phobius"/>
    </source>
</evidence>
<feature type="region of interest" description="Disordered" evidence="2">
    <location>
        <begin position="168"/>
        <end position="197"/>
    </location>
</feature>
<evidence type="ECO:0000313" key="5">
    <source>
        <dbReference type="EMBL" id="KAK5948781.1"/>
    </source>
</evidence>
<comment type="caution">
    <text evidence="5">The sequence shown here is derived from an EMBL/GenBank/DDBJ whole genome shotgun (WGS) entry which is preliminary data.</text>
</comment>
<feature type="compositionally biased region" description="Low complexity" evidence="2">
    <location>
        <begin position="80"/>
        <end position="92"/>
    </location>
</feature>
<evidence type="ECO:0000256" key="1">
    <source>
        <dbReference type="ARBA" id="ARBA00034125"/>
    </source>
</evidence>
<evidence type="ECO:0000259" key="4">
    <source>
        <dbReference type="Pfam" id="PF06738"/>
    </source>
</evidence>
<evidence type="ECO:0000313" key="6">
    <source>
        <dbReference type="Proteomes" id="UP001316803"/>
    </source>
</evidence>
<comment type="similarity">
    <text evidence="1">Belongs to the ThrE exporter (TC 2.A.79) family.</text>
</comment>
<gene>
    <name evidence="5" type="primary">PRM10</name>
    <name evidence="5" type="ORF">OHC33_010204</name>
</gene>
<feature type="transmembrane region" description="Helical" evidence="3">
    <location>
        <begin position="414"/>
        <end position="433"/>
    </location>
</feature>
<feature type="region of interest" description="Disordered" evidence="2">
    <location>
        <begin position="44"/>
        <end position="92"/>
    </location>
</feature>
<dbReference type="Pfam" id="PF06738">
    <property type="entry name" value="ThrE"/>
    <property type="match status" value="1"/>
</dbReference>
<feature type="transmembrane region" description="Helical" evidence="3">
    <location>
        <begin position="532"/>
        <end position="556"/>
    </location>
</feature>